<reference evidence="1 2" key="1">
    <citation type="journal article" date="2017" name="Curr. Biol.">
        <title>Genome architecture and evolution of a unichromosomal asexual nematode.</title>
        <authorList>
            <person name="Fradin H."/>
            <person name="Zegar C."/>
            <person name="Gutwein M."/>
            <person name="Lucas J."/>
            <person name="Kovtun M."/>
            <person name="Corcoran D."/>
            <person name="Baugh L.R."/>
            <person name="Kiontke K."/>
            <person name="Gunsalus K."/>
            <person name="Fitch D.H."/>
            <person name="Piano F."/>
        </authorList>
    </citation>
    <scope>NUCLEOTIDE SEQUENCE [LARGE SCALE GENOMIC DNA]</scope>
    <source>
        <strain evidence="1">PF1309</strain>
    </source>
</reference>
<protein>
    <submittedName>
        <fullName evidence="1">Uncharacterized protein</fullName>
    </submittedName>
</protein>
<dbReference type="AlphaFoldDB" id="A0A2A2K295"/>
<keyword evidence="2" id="KW-1185">Reference proteome</keyword>
<comment type="caution">
    <text evidence="1">The sequence shown here is derived from an EMBL/GenBank/DDBJ whole genome shotgun (WGS) entry which is preliminary data.</text>
</comment>
<evidence type="ECO:0000313" key="2">
    <source>
        <dbReference type="Proteomes" id="UP000218231"/>
    </source>
</evidence>
<dbReference type="Proteomes" id="UP000218231">
    <property type="component" value="Unassembled WGS sequence"/>
</dbReference>
<accession>A0A2A2K295</accession>
<dbReference type="EMBL" id="LIAE01009835">
    <property type="protein sequence ID" value="PAV68044.1"/>
    <property type="molecule type" value="Genomic_DNA"/>
</dbReference>
<name>A0A2A2K295_9BILA</name>
<evidence type="ECO:0000313" key="1">
    <source>
        <dbReference type="EMBL" id="PAV68044.1"/>
    </source>
</evidence>
<gene>
    <name evidence="1" type="ORF">WR25_23258</name>
</gene>
<organism evidence="1 2">
    <name type="scientific">Diploscapter pachys</name>
    <dbReference type="NCBI Taxonomy" id="2018661"/>
    <lineage>
        <taxon>Eukaryota</taxon>
        <taxon>Metazoa</taxon>
        <taxon>Ecdysozoa</taxon>
        <taxon>Nematoda</taxon>
        <taxon>Chromadorea</taxon>
        <taxon>Rhabditida</taxon>
        <taxon>Rhabditina</taxon>
        <taxon>Rhabditomorpha</taxon>
        <taxon>Rhabditoidea</taxon>
        <taxon>Rhabditidae</taxon>
        <taxon>Diploscapter</taxon>
    </lineage>
</organism>
<sequence length="199" mass="22098">MTLHEVGDAVFAAFAAVARLLEAAERRADRAAPAVDRDEAGAQARRDLGRFRRIAGDRRRQAIFRGIGQAHGLVAVRVARDRRDWAERFLARDAHVGRHVGEDGRADIIAGVATIGTTRAAGDERRAFVDRRLDQRLDLVELRLVDDRADMRAHLGRIAHGHGFEDRLGDLRRFLRLAVVDEQAGGRDAALPRIGEHTL</sequence>
<proteinExistence type="predicted"/>